<reference evidence="2" key="1">
    <citation type="submission" date="2024-05" db="EMBL/GenBank/DDBJ databases">
        <title>30 novel species of actinomycetes from the DSMZ collection.</title>
        <authorList>
            <person name="Nouioui I."/>
        </authorList>
    </citation>
    <scope>NUCLEOTIDE SEQUENCE</scope>
    <source>
        <strain evidence="2">DSM 40473</strain>
    </source>
</reference>
<accession>A0ABU2SGV7</accession>
<organism evidence="2 3">
    <name type="scientific">Streptomyces hesseae</name>
    <dbReference type="NCBI Taxonomy" id="3075519"/>
    <lineage>
        <taxon>Bacteria</taxon>
        <taxon>Bacillati</taxon>
        <taxon>Actinomycetota</taxon>
        <taxon>Actinomycetes</taxon>
        <taxon>Kitasatosporales</taxon>
        <taxon>Streptomycetaceae</taxon>
        <taxon>Streptomyces</taxon>
    </lineage>
</organism>
<evidence type="ECO:0000313" key="3">
    <source>
        <dbReference type="Proteomes" id="UP001180531"/>
    </source>
</evidence>
<sequence length="291" mass="30652">MDWGVAQRRVPGEHRAVQPAQFVAGFEAELVPEGGAGESVRLERVARPVAAVLGHHQLGPQRFAQRVAFHLCQQLADEFPVFAEGEPGLGVVLEGGQPGLLQSCHLDLEGLVVRHPVERAAAPQRERLPQIADGSSLVAFRQRGPPPGHQVLEPVQVQLVGVHAQLVAAVAQAQPVLAGGGAEHPAQRGDVAADVGVGGGGRALPPDLVAEAVRGHGGVGVDQQCGEQGALFRPAERQRTAVRDGLEWPQHLELDARHLDPHDHPSPGRTAERVTAPLCATRTNTSPSTIG</sequence>
<name>A0ABU2SGV7_9ACTN</name>
<dbReference type="Proteomes" id="UP001180531">
    <property type="component" value="Unassembled WGS sequence"/>
</dbReference>
<evidence type="ECO:0000256" key="1">
    <source>
        <dbReference type="SAM" id="MobiDB-lite"/>
    </source>
</evidence>
<protein>
    <submittedName>
        <fullName evidence="2">Uncharacterized protein</fullName>
    </submittedName>
</protein>
<feature type="compositionally biased region" description="Polar residues" evidence="1">
    <location>
        <begin position="281"/>
        <end position="291"/>
    </location>
</feature>
<gene>
    <name evidence="2" type="ORF">RM609_03695</name>
</gene>
<comment type="caution">
    <text evidence="2">The sequence shown here is derived from an EMBL/GenBank/DDBJ whole genome shotgun (WGS) entry which is preliminary data.</text>
</comment>
<proteinExistence type="predicted"/>
<keyword evidence="3" id="KW-1185">Reference proteome</keyword>
<dbReference type="EMBL" id="JAVRFI010000002">
    <property type="protein sequence ID" value="MDT0448208.1"/>
    <property type="molecule type" value="Genomic_DNA"/>
</dbReference>
<feature type="region of interest" description="Disordered" evidence="1">
    <location>
        <begin position="257"/>
        <end position="291"/>
    </location>
</feature>
<evidence type="ECO:0000313" key="2">
    <source>
        <dbReference type="EMBL" id="MDT0448208.1"/>
    </source>
</evidence>
<feature type="compositionally biased region" description="Basic and acidic residues" evidence="1">
    <location>
        <begin position="257"/>
        <end position="272"/>
    </location>
</feature>